<dbReference type="Proteomes" id="UP000000755">
    <property type="component" value="Chromosome"/>
</dbReference>
<evidence type="ECO:0000313" key="1">
    <source>
        <dbReference type="EMBL" id="CAL65358.1"/>
    </source>
</evidence>
<evidence type="ECO:0000313" key="2">
    <source>
        <dbReference type="Proteomes" id="UP000000755"/>
    </source>
</evidence>
<accession>A0LYB3</accession>
<reference evidence="1 2" key="1">
    <citation type="journal article" date="2006" name="Environ. Microbiol.">
        <title>Whole genome analysis of the marine Bacteroidetes'Gramella forsetii' reveals adaptations to degradation of polymeric organic matter.</title>
        <authorList>
            <person name="Bauer M."/>
            <person name="Kube M."/>
            <person name="Teeling H."/>
            <person name="Richter M."/>
            <person name="Lombardot T."/>
            <person name="Allers E."/>
            <person name="Wuerdemann C.A."/>
            <person name="Quast C."/>
            <person name="Kuhl H."/>
            <person name="Knaust F."/>
            <person name="Woebken D."/>
            <person name="Bischof K."/>
            <person name="Mussmann M."/>
            <person name="Choudhuri J.V."/>
            <person name="Meyer F."/>
            <person name="Reinhardt R."/>
            <person name="Amann R.I."/>
            <person name="Gloeckner F.O."/>
        </authorList>
    </citation>
    <scope>NUCLEOTIDE SEQUENCE [LARGE SCALE GENOMIC DNA]</scope>
    <source>
        <strain evidence="1 2">KT0803</strain>
    </source>
</reference>
<dbReference type="KEGG" id="gfo:GFO_0373"/>
<gene>
    <name evidence="1" type="ordered locus">GFO_0373</name>
</gene>
<dbReference type="AlphaFoldDB" id="A0LYB3"/>
<protein>
    <submittedName>
        <fullName evidence="1">Uncharacterized protein</fullName>
    </submittedName>
</protein>
<dbReference type="HOGENOM" id="CLU_3382091_0_0_10"/>
<sequence length="33" mass="3996">MDFRNLTVIWLKFMDGENMELPVFSNTSIRNYL</sequence>
<name>A0LYB3_CHRFK</name>
<proteinExistence type="predicted"/>
<organism evidence="1 2">
    <name type="scientific">Christiangramia forsetii (strain DSM 17595 / CGMCC 1.15422 / KT0803)</name>
    <name type="common">Gramella forsetii</name>
    <dbReference type="NCBI Taxonomy" id="411154"/>
    <lineage>
        <taxon>Bacteria</taxon>
        <taxon>Pseudomonadati</taxon>
        <taxon>Bacteroidota</taxon>
        <taxon>Flavobacteriia</taxon>
        <taxon>Flavobacteriales</taxon>
        <taxon>Flavobacteriaceae</taxon>
        <taxon>Christiangramia</taxon>
    </lineage>
</organism>
<dbReference type="EMBL" id="CU207366">
    <property type="protein sequence ID" value="CAL65358.1"/>
    <property type="molecule type" value="Genomic_DNA"/>
</dbReference>